<dbReference type="GO" id="GO:0016829">
    <property type="term" value="F:lyase activity"/>
    <property type="evidence" value="ECO:0007669"/>
    <property type="project" value="UniProtKB-KW"/>
</dbReference>
<protein>
    <recommendedName>
        <fullName evidence="8">Abasic site processing protein</fullName>
        <ecNumber evidence="8">3.4.-.-</ecNumber>
    </recommendedName>
</protein>
<dbReference type="EC" id="3.4.-.-" evidence="8"/>
<evidence type="ECO:0000256" key="1">
    <source>
        <dbReference type="ARBA" id="ARBA00008136"/>
    </source>
</evidence>
<dbReference type="KEGG" id="dpd:Deipe_1504"/>
<dbReference type="EMBL" id="CP003382">
    <property type="protein sequence ID" value="AFZ67045.1"/>
    <property type="molecule type" value="Genomic_DNA"/>
</dbReference>
<sequence length="221" mass="25178">MCGRVNGNFHPTNFRSMFGLLLPPQWPGAYAVAPTMPYPIVRLPPGERVQVTLARWGLVPAMYHGVLRQFKPSTFNARSEDVKQRPSFALAYREARRCLVMVQSFYEWSGKQGQRQPYEIGRADGRPLVLGGLWETWLSEFGLMETFTLLTCSANDLIAPLHDRQPVILERSDWRAWLDPRTPEEKITALLRPCSADVLSISPVNSQDTRPMHKRSIEQVA</sequence>
<comment type="similarity">
    <text evidence="1 8">Belongs to the SOS response-associated peptidase family.</text>
</comment>
<keyword evidence="5" id="KW-0190">Covalent protein-DNA linkage</keyword>
<keyword evidence="4 8" id="KW-0378">Hydrolase</keyword>
<dbReference type="OrthoDB" id="9782620at2"/>
<dbReference type="Proteomes" id="UP000010467">
    <property type="component" value="Chromosome"/>
</dbReference>
<dbReference type="PANTHER" id="PTHR13604">
    <property type="entry name" value="DC12-RELATED"/>
    <property type="match status" value="1"/>
</dbReference>
<reference evidence="10" key="1">
    <citation type="submission" date="2012-03" db="EMBL/GenBank/DDBJ databases">
        <title>Complete sequence of chromosome of Deinococcus peraridilitoris DSM 19664.</title>
        <authorList>
            <person name="Lucas S."/>
            <person name="Copeland A."/>
            <person name="Lapidus A."/>
            <person name="Glavina del Rio T."/>
            <person name="Dalin E."/>
            <person name="Tice H."/>
            <person name="Bruce D."/>
            <person name="Goodwin L."/>
            <person name="Pitluck S."/>
            <person name="Peters L."/>
            <person name="Mikhailova N."/>
            <person name="Lu M."/>
            <person name="Kyrpides N."/>
            <person name="Mavromatis K."/>
            <person name="Ivanova N."/>
            <person name="Brettin T."/>
            <person name="Detter J.C."/>
            <person name="Han C."/>
            <person name="Larimer F."/>
            <person name="Land M."/>
            <person name="Hauser L."/>
            <person name="Markowitz V."/>
            <person name="Cheng J.-F."/>
            <person name="Hugenholtz P."/>
            <person name="Woyke T."/>
            <person name="Wu D."/>
            <person name="Pukall R."/>
            <person name="Steenblock K."/>
            <person name="Brambilla E."/>
            <person name="Klenk H.-P."/>
            <person name="Eisen J.A."/>
        </authorList>
    </citation>
    <scope>NUCLEOTIDE SEQUENCE [LARGE SCALE GENOMIC DNA]</scope>
    <source>
        <strain evidence="10">DSM 19664 / LMG 22246 / CIP 109416 / KR-200</strain>
    </source>
</reference>
<dbReference type="GO" id="GO:0008233">
    <property type="term" value="F:peptidase activity"/>
    <property type="evidence" value="ECO:0007669"/>
    <property type="project" value="UniProtKB-KW"/>
</dbReference>
<evidence type="ECO:0000256" key="5">
    <source>
        <dbReference type="ARBA" id="ARBA00023124"/>
    </source>
</evidence>
<evidence type="ECO:0000256" key="6">
    <source>
        <dbReference type="ARBA" id="ARBA00023125"/>
    </source>
</evidence>
<dbReference type="GO" id="GO:0003697">
    <property type="term" value="F:single-stranded DNA binding"/>
    <property type="evidence" value="ECO:0007669"/>
    <property type="project" value="InterPro"/>
</dbReference>
<proteinExistence type="inferred from homology"/>
<organism evidence="9 10">
    <name type="scientific">Deinococcus peraridilitoris (strain DSM 19664 / LMG 22246 / CIP 109416 / KR-200)</name>
    <dbReference type="NCBI Taxonomy" id="937777"/>
    <lineage>
        <taxon>Bacteria</taxon>
        <taxon>Thermotogati</taxon>
        <taxon>Deinococcota</taxon>
        <taxon>Deinococci</taxon>
        <taxon>Deinococcales</taxon>
        <taxon>Deinococcaceae</taxon>
        <taxon>Deinococcus</taxon>
    </lineage>
</organism>
<accession>L0A213</accession>
<dbReference type="HOGENOM" id="CLU_035990_6_2_0"/>
<dbReference type="eggNOG" id="COG2135">
    <property type="taxonomic scope" value="Bacteria"/>
</dbReference>
<keyword evidence="2 8" id="KW-0645">Protease</keyword>
<dbReference type="AlphaFoldDB" id="L0A213"/>
<dbReference type="GO" id="GO:0006508">
    <property type="term" value="P:proteolysis"/>
    <property type="evidence" value="ECO:0007669"/>
    <property type="project" value="UniProtKB-KW"/>
</dbReference>
<evidence type="ECO:0000256" key="3">
    <source>
        <dbReference type="ARBA" id="ARBA00022763"/>
    </source>
</evidence>
<keyword evidence="6" id="KW-0238">DNA-binding</keyword>
<evidence type="ECO:0000256" key="4">
    <source>
        <dbReference type="ARBA" id="ARBA00022801"/>
    </source>
</evidence>
<evidence type="ECO:0000313" key="9">
    <source>
        <dbReference type="EMBL" id="AFZ67045.1"/>
    </source>
</evidence>
<dbReference type="SUPFAM" id="SSF143081">
    <property type="entry name" value="BB1717-like"/>
    <property type="match status" value="1"/>
</dbReference>
<evidence type="ECO:0000256" key="7">
    <source>
        <dbReference type="ARBA" id="ARBA00023239"/>
    </source>
</evidence>
<dbReference type="STRING" id="937777.Deipe_1504"/>
<dbReference type="PANTHER" id="PTHR13604:SF0">
    <property type="entry name" value="ABASIC SITE PROCESSING PROTEIN HMCES"/>
    <property type="match status" value="1"/>
</dbReference>
<dbReference type="InterPro" id="IPR003738">
    <property type="entry name" value="SRAP"/>
</dbReference>
<dbReference type="PATRIC" id="fig|937777.3.peg.1508"/>
<dbReference type="GO" id="GO:0106300">
    <property type="term" value="P:protein-DNA covalent cross-linking repair"/>
    <property type="evidence" value="ECO:0007669"/>
    <property type="project" value="InterPro"/>
</dbReference>
<dbReference type="Gene3D" id="3.90.1680.10">
    <property type="entry name" value="SOS response associated peptidase-like"/>
    <property type="match status" value="1"/>
</dbReference>
<keyword evidence="3" id="KW-0227">DNA damage</keyword>
<evidence type="ECO:0000256" key="2">
    <source>
        <dbReference type="ARBA" id="ARBA00022670"/>
    </source>
</evidence>
<evidence type="ECO:0000313" key="10">
    <source>
        <dbReference type="Proteomes" id="UP000010467"/>
    </source>
</evidence>
<keyword evidence="7" id="KW-0456">Lyase</keyword>
<gene>
    <name evidence="9" type="ordered locus">Deipe_1504</name>
</gene>
<name>L0A213_DEIPD</name>
<dbReference type="Pfam" id="PF02586">
    <property type="entry name" value="SRAP"/>
    <property type="match status" value="1"/>
</dbReference>
<dbReference type="InterPro" id="IPR036590">
    <property type="entry name" value="SRAP-like"/>
</dbReference>
<evidence type="ECO:0000256" key="8">
    <source>
        <dbReference type="RuleBase" id="RU364100"/>
    </source>
</evidence>
<keyword evidence="10" id="KW-1185">Reference proteome</keyword>